<organism evidence="2 3">
    <name type="scientific">Synaphobranchus kaupii</name>
    <name type="common">Kaup's arrowtooth eel</name>
    <dbReference type="NCBI Taxonomy" id="118154"/>
    <lineage>
        <taxon>Eukaryota</taxon>
        <taxon>Metazoa</taxon>
        <taxon>Chordata</taxon>
        <taxon>Craniata</taxon>
        <taxon>Vertebrata</taxon>
        <taxon>Euteleostomi</taxon>
        <taxon>Actinopterygii</taxon>
        <taxon>Neopterygii</taxon>
        <taxon>Teleostei</taxon>
        <taxon>Anguilliformes</taxon>
        <taxon>Synaphobranchidae</taxon>
        <taxon>Synaphobranchus</taxon>
    </lineage>
</organism>
<evidence type="ECO:0000313" key="2">
    <source>
        <dbReference type="EMBL" id="KAJ8335439.1"/>
    </source>
</evidence>
<protein>
    <submittedName>
        <fullName evidence="2">Uncharacterized protein</fullName>
    </submittedName>
</protein>
<reference evidence="2" key="1">
    <citation type="journal article" date="2023" name="Science">
        <title>Genome structures resolve the early diversification of teleost fishes.</title>
        <authorList>
            <person name="Parey E."/>
            <person name="Louis A."/>
            <person name="Montfort J."/>
            <person name="Bouchez O."/>
            <person name="Roques C."/>
            <person name="Iampietro C."/>
            <person name="Lluch J."/>
            <person name="Castinel A."/>
            <person name="Donnadieu C."/>
            <person name="Desvignes T."/>
            <person name="Floi Bucao C."/>
            <person name="Jouanno E."/>
            <person name="Wen M."/>
            <person name="Mejri S."/>
            <person name="Dirks R."/>
            <person name="Jansen H."/>
            <person name="Henkel C."/>
            <person name="Chen W.J."/>
            <person name="Zahm M."/>
            <person name="Cabau C."/>
            <person name="Klopp C."/>
            <person name="Thompson A.W."/>
            <person name="Robinson-Rechavi M."/>
            <person name="Braasch I."/>
            <person name="Lecointre G."/>
            <person name="Bobe J."/>
            <person name="Postlethwait J.H."/>
            <person name="Berthelot C."/>
            <person name="Roest Crollius H."/>
            <person name="Guiguen Y."/>
        </authorList>
    </citation>
    <scope>NUCLEOTIDE SEQUENCE</scope>
    <source>
        <strain evidence="2">WJC10195</strain>
    </source>
</reference>
<gene>
    <name evidence="2" type="ORF">SKAU_G00387810</name>
</gene>
<dbReference type="EMBL" id="JAINUF010000020">
    <property type="protein sequence ID" value="KAJ8335439.1"/>
    <property type="molecule type" value="Genomic_DNA"/>
</dbReference>
<keyword evidence="3" id="KW-1185">Reference proteome</keyword>
<evidence type="ECO:0000313" key="3">
    <source>
        <dbReference type="Proteomes" id="UP001152622"/>
    </source>
</evidence>
<comment type="caution">
    <text evidence="2">The sequence shown here is derived from an EMBL/GenBank/DDBJ whole genome shotgun (WGS) entry which is preliminary data.</text>
</comment>
<evidence type="ECO:0000256" key="1">
    <source>
        <dbReference type="SAM" id="MobiDB-lite"/>
    </source>
</evidence>
<feature type="region of interest" description="Disordered" evidence="1">
    <location>
        <begin position="1"/>
        <end position="52"/>
    </location>
</feature>
<dbReference type="AlphaFoldDB" id="A0A9Q1EAY6"/>
<sequence>MIGSDSASEGPFGSAASRAQSGVSATRKLERKHCPSSSVHRPKMAAQASIDLPTPILKRSLLATQQRNHHV</sequence>
<accession>A0A9Q1EAY6</accession>
<proteinExistence type="predicted"/>
<dbReference type="Proteomes" id="UP001152622">
    <property type="component" value="Chromosome 20"/>
</dbReference>
<name>A0A9Q1EAY6_SYNKA</name>